<comment type="function">
    <text evidence="6">Cell division inhibitor that blocks the formation of polar Z ring septums. Rapidly oscillates between the poles of the cell to destabilize FtsZ filaments that have formed before they mature into polar Z rings. Prevents FtsZ polymerization.</text>
</comment>
<reference evidence="9" key="1">
    <citation type="submission" date="2023-10" db="EMBL/GenBank/DDBJ databases">
        <title>Screening of Alkalihalophilus pseudofirmusBZ-TG-HK211 and Its Alleviation of Salt Stress on Rapeseed Growth.</title>
        <authorList>
            <person name="Zhao B."/>
            <person name="Guo T."/>
        </authorList>
    </citation>
    <scope>NUCLEOTIDE SEQUENCE</scope>
    <source>
        <strain evidence="9">BZ-TG-HK211</strain>
    </source>
</reference>
<evidence type="ECO:0000259" key="7">
    <source>
        <dbReference type="Pfam" id="PF03775"/>
    </source>
</evidence>
<dbReference type="Pfam" id="PF22642">
    <property type="entry name" value="MinC_N_1"/>
    <property type="match status" value="1"/>
</dbReference>
<evidence type="ECO:0000256" key="2">
    <source>
        <dbReference type="ARBA" id="ARBA00022618"/>
    </source>
</evidence>
<dbReference type="InterPro" id="IPR016098">
    <property type="entry name" value="CAP/MinC_C"/>
</dbReference>
<keyword evidence="4 6" id="KW-0131">Cell cycle</keyword>
<evidence type="ECO:0000256" key="4">
    <source>
        <dbReference type="ARBA" id="ARBA00023306"/>
    </source>
</evidence>
<keyword evidence="2 6" id="KW-0132">Cell division</keyword>
<dbReference type="PANTHER" id="PTHR34108:SF1">
    <property type="entry name" value="SEPTUM SITE-DETERMINING PROTEIN MINC"/>
    <property type="match status" value="1"/>
</dbReference>
<evidence type="ECO:0000313" key="10">
    <source>
        <dbReference type="Proteomes" id="UP001285636"/>
    </source>
</evidence>
<dbReference type="PANTHER" id="PTHR34108">
    <property type="entry name" value="SEPTUM SITE-DETERMINING PROTEIN MINC"/>
    <property type="match status" value="1"/>
</dbReference>
<dbReference type="AlphaFoldDB" id="A0AAJ2NNT0"/>
<dbReference type="Proteomes" id="UP001285636">
    <property type="component" value="Unassembled WGS sequence"/>
</dbReference>
<dbReference type="SUPFAM" id="SSF63848">
    <property type="entry name" value="Cell-division inhibitor MinC, C-terminal domain"/>
    <property type="match status" value="1"/>
</dbReference>
<dbReference type="Gene3D" id="3.30.160.540">
    <property type="match status" value="1"/>
</dbReference>
<evidence type="ECO:0000256" key="1">
    <source>
        <dbReference type="ARBA" id="ARBA00006291"/>
    </source>
</evidence>
<evidence type="ECO:0000256" key="3">
    <source>
        <dbReference type="ARBA" id="ARBA00023210"/>
    </source>
</evidence>
<evidence type="ECO:0000259" key="8">
    <source>
        <dbReference type="Pfam" id="PF22642"/>
    </source>
</evidence>
<evidence type="ECO:0000313" key="9">
    <source>
        <dbReference type="EMBL" id="MDV2885799.1"/>
    </source>
</evidence>
<dbReference type="NCBIfam" id="TIGR01222">
    <property type="entry name" value="minC"/>
    <property type="match status" value="1"/>
</dbReference>
<dbReference type="RefSeq" id="WP_012959905.1">
    <property type="nucleotide sequence ID" value="NZ_CP117835.1"/>
</dbReference>
<dbReference type="EMBL" id="JAWJAY010000002">
    <property type="protein sequence ID" value="MDV2885799.1"/>
    <property type="molecule type" value="Genomic_DNA"/>
</dbReference>
<feature type="domain" description="Septum site-determining protein MinC N-terminal" evidence="8">
    <location>
        <begin position="8"/>
        <end position="85"/>
    </location>
</feature>
<protein>
    <recommendedName>
        <fullName evidence="6">Probable septum site-determining protein MinC</fullName>
    </recommendedName>
</protein>
<dbReference type="Pfam" id="PF03775">
    <property type="entry name" value="MinC_C"/>
    <property type="match status" value="1"/>
</dbReference>
<keyword evidence="3 6" id="KW-0717">Septation</keyword>
<dbReference type="GO" id="GO:1901891">
    <property type="term" value="P:regulation of cell septum assembly"/>
    <property type="evidence" value="ECO:0007669"/>
    <property type="project" value="InterPro"/>
</dbReference>
<dbReference type="HAMAP" id="MF_00267">
    <property type="entry name" value="MinC"/>
    <property type="match status" value="1"/>
</dbReference>
<name>A0AAJ2NNT0_ALKPS</name>
<comment type="similarity">
    <text evidence="1 6">Belongs to the MinC family.</text>
</comment>
<proteinExistence type="inferred from homology"/>
<organism evidence="9 10">
    <name type="scientific">Alkalihalophilus pseudofirmus</name>
    <name type="common">Bacillus pseudofirmus</name>
    <dbReference type="NCBI Taxonomy" id="79885"/>
    <lineage>
        <taxon>Bacteria</taxon>
        <taxon>Bacillati</taxon>
        <taxon>Bacillota</taxon>
        <taxon>Bacilli</taxon>
        <taxon>Bacillales</taxon>
        <taxon>Bacillaceae</taxon>
        <taxon>Alkalihalophilus</taxon>
    </lineage>
</organism>
<dbReference type="InterPro" id="IPR036145">
    <property type="entry name" value="MinC_C_sf"/>
</dbReference>
<gene>
    <name evidence="6 9" type="primary">minC</name>
    <name evidence="9" type="ORF">RYX45_11465</name>
</gene>
<feature type="domain" description="Septum formation inhibitor MinC C-terminal" evidence="7">
    <location>
        <begin position="107"/>
        <end position="200"/>
    </location>
</feature>
<dbReference type="GO" id="GO:0000917">
    <property type="term" value="P:division septum assembly"/>
    <property type="evidence" value="ECO:0007669"/>
    <property type="project" value="UniProtKB-KW"/>
</dbReference>
<comment type="caution">
    <text evidence="9">The sequence shown here is derived from an EMBL/GenBank/DDBJ whole genome shotgun (WGS) entry which is preliminary data.</text>
</comment>
<dbReference type="Gene3D" id="2.160.20.70">
    <property type="match status" value="1"/>
</dbReference>
<accession>A0AAJ2NNT0</accession>
<dbReference type="InterPro" id="IPR055219">
    <property type="entry name" value="MinC_N_1"/>
</dbReference>
<sequence length="228" mass="25158">MTQKKQHVTIKGTKDGLNFLLDDRCSYESLLEELKEKLSTKHYQGSDEPDVMVNVKVGHRYLTEDQAEEISSIITEGRNLAIEEIHSDVLTKAEAELLRQESQVVTLTKMVRSGQVLKVRGDLLLIGDVNPSGTVMATGNVYIMGALKGVAHAGFEGDTKAVVAAALMSPTQLRIADQIHQFDEGDKGVAMASAYLDSEAESFKLERVQDLMRQRPNLQKNDSQIIDG</sequence>
<evidence type="ECO:0000256" key="5">
    <source>
        <dbReference type="ARBA" id="ARBA00046874"/>
    </source>
</evidence>
<evidence type="ECO:0000256" key="6">
    <source>
        <dbReference type="HAMAP-Rule" id="MF_00267"/>
    </source>
</evidence>
<dbReference type="InterPro" id="IPR013033">
    <property type="entry name" value="MinC"/>
</dbReference>
<dbReference type="InterPro" id="IPR005526">
    <property type="entry name" value="Septum_form_inhib_MinC_C"/>
</dbReference>
<comment type="subunit">
    <text evidence="5 6">Interacts with MinD and FtsZ.</text>
</comment>
<dbReference type="GO" id="GO:0000902">
    <property type="term" value="P:cell morphogenesis"/>
    <property type="evidence" value="ECO:0007669"/>
    <property type="project" value="InterPro"/>
</dbReference>